<feature type="binding site" evidence="20">
    <location>
        <position position="800"/>
    </location>
    <ligand>
        <name>ATP</name>
        <dbReference type="ChEBI" id="CHEBI:30616"/>
    </ligand>
</feature>
<feature type="transmembrane region" description="Helical" evidence="22">
    <location>
        <begin position="1075"/>
        <end position="1097"/>
    </location>
</feature>
<dbReference type="InterPro" id="IPR001757">
    <property type="entry name" value="P_typ_ATPase"/>
</dbReference>
<evidence type="ECO:0000256" key="20">
    <source>
        <dbReference type="PIRSR" id="PIRSR606539-2"/>
    </source>
</evidence>
<dbReference type="GO" id="GO:0045332">
    <property type="term" value="P:phospholipid translocation"/>
    <property type="evidence" value="ECO:0007669"/>
    <property type="project" value="TreeGrafter"/>
</dbReference>
<feature type="binding site" evidence="21">
    <location>
        <position position="830"/>
    </location>
    <ligand>
        <name>Mg(2+)</name>
        <dbReference type="ChEBI" id="CHEBI:18420"/>
    </ligand>
</feature>
<feature type="transmembrane region" description="Helical" evidence="22">
    <location>
        <begin position="279"/>
        <end position="305"/>
    </location>
</feature>
<dbReference type="SUPFAM" id="SSF56784">
    <property type="entry name" value="HAD-like"/>
    <property type="match status" value="1"/>
</dbReference>
<feature type="binding site" evidence="21">
    <location>
        <position position="396"/>
    </location>
    <ligand>
        <name>Mg(2+)</name>
        <dbReference type="ChEBI" id="CHEBI:18420"/>
    </ligand>
</feature>
<feature type="transmembrane region" description="Helical" evidence="22">
    <location>
        <begin position="1028"/>
        <end position="1047"/>
    </location>
</feature>
<dbReference type="EMBL" id="WBNI01000654">
    <property type="protein sequence ID" value="NXD69016.1"/>
    <property type="molecule type" value="Genomic_DNA"/>
</dbReference>
<evidence type="ECO:0000256" key="7">
    <source>
        <dbReference type="ARBA" id="ARBA00022741"/>
    </source>
</evidence>
<keyword evidence="9 20" id="KW-0067">ATP-binding</keyword>
<dbReference type="InterPro" id="IPR036412">
    <property type="entry name" value="HAD-like_sf"/>
</dbReference>
<evidence type="ECO:0000256" key="6">
    <source>
        <dbReference type="ARBA" id="ARBA00022723"/>
    </source>
</evidence>
<evidence type="ECO:0000256" key="11">
    <source>
        <dbReference type="ARBA" id="ARBA00022967"/>
    </source>
</evidence>
<keyword evidence="12 22" id="KW-1133">Transmembrane helix</keyword>
<evidence type="ECO:0000256" key="14">
    <source>
        <dbReference type="ARBA" id="ARBA00023136"/>
    </source>
</evidence>
<evidence type="ECO:0000256" key="13">
    <source>
        <dbReference type="ARBA" id="ARBA00023055"/>
    </source>
</evidence>
<evidence type="ECO:0000313" key="26">
    <source>
        <dbReference type="Proteomes" id="UP000637704"/>
    </source>
</evidence>
<keyword evidence="4" id="KW-0813">Transport</keyword>
<keyword evidence="8" id="KW-0256">Endoplasmic reticulum</keyword>
<dbReference type="InterPro" id="IPR023299">
    <property type="entry name" value="ATPase_P-typ_cyto_dom_N"/>
</dbReference>
<dbReference type="PROSITE" id="PS00154">
    <property type="entry name" value="ATPASE_E1_E2"/>
    <property type="match status" value="1"/>
</dbReference>
<feature type="binding site" evidence="21">
    <location>
        <position position="394"/>
    </location>
    <ligand>
        <name>Mg(2+)</name>
        <dbReference type="ChEBI" id="CHEBI:18420"/>
    </ligand>
</feature>
<feature type="non-terminal residue" evidence="25">
    <location>
        <position position="1158"/>
    </location>
</feature>
<dbReference type="SUPFAM" id="SSF81660">
    <property type="entry name" value="Metal cation-transporting ATPase, ATP-binding domain N"/>
    <property type="match status" value="1"/>
</dbReference>
<dbReference type="AlphaFoldDB" id="A0A851XPT0"/>
<reference evidence="25" key="1">
    <citation type="submission" date="2019-09" db="EMBL/GenBank/DDBJ databases">
        <title>Bird 10,000 Genomes (B10K) Project - Family phase.</title>
        <authorList>
            <person name="Zhang G."/>
        </authorList>
    </citation>
    <scope>NUCLEOTIDE SEQUENCE</scope>
    <source>
        <strain evidence="25">B10K-DU-025-06</strain>
        <tissue evidence="25">Mixed tissue sample</tissue>
    </source>
</reference>
<evidence type="ECO:0000256" key="5">
    <source>
        <dbReference type="ARBA" id="ARBA00022692"/>
    </source>
</evidence>
<feature type="binding site" evidence="20">
    <location>
        <position position="557"/>
    </location>
    <ligand>
        <name>ATP</name>
        <dbReference type="ChEBI" id="CHEBI:30616"/>
    </ligand>
</feature>
<comment type="subcellular location">
    <subcellularLocation>
        <location evidence="18">Cytoplasmic vesicle</location>
        <location evidence="18">Secretory vesicle</location>
        <location evidence="18">Acrosome membrane</location>
        <topology evidence="18">Multi-pass membrane protein</topology>
    </subcellularLocation>
    <subcellularLocation>
        <location evidence="2">Endoplasmic reticulum membrane</location>
        <topology evidence="2">Multi-pass membrane protein</topology>
    </subcellularLocation>
    <subcellularLocation>
        <location evidence="22">Membrane</location>
        <topology evidence="22">Multi-pass membrane protein</topology>
    </subcellularLocation>
</comment>
<dbReference type="GO" id="GO:0002080">
    <property type="term" value="C:acrosomal membrane"/>
    <property type="evidence" value="ECO:0007669"/>
    <property type="project" value="UniProtKB-SubCell"/>
</dbReference>
<evidence type="ECO:0000256" key="22">
    <source>
        <dbReference type="RuleBase" id="RU362033"/>
    </source>
</evidence>
<feature type="binding site" evidence="20">
    <location>
        <position position="806"/>
    </location>
    <ligand>
        <name>ATP</name>
        <dbReference type="ChEBI" id="CHEBI:30616"/>
    </ligand>
</feature>
<gene>
    <name evidence="25" type="primary">Atp8b3</name>
    <name evidence="25" type="ORF">EOLROS_R09103</name>
</gene>
<feature type="active site" description="4-aspartylphosphate intermediate" evidence="19">
    <location>
        <position position="394"/>
    </location>
</feature>
<evidence type="ECO:0000256" key="8">
    <source>
        <dbReference type="ARBA" id="ARBA00022824"/>
    </source>
</evidence>
<dbReference type="Pfam" id="PF16212">
    <property type="entry name" value="PhoLip_ATPase_C"/>
    <property type="match status" value="1"/>
</dbReference>
<protein>
    <recommendedName>
        <fullName evidence="22">Phospholipid-transporting ATPase</fullName>
        <ecNumber evidence="22">7.6.2.1</ecNumber>
    </recommendedName>
</protein>
<dbReference type="SFLD" id="SFLDG00002">
    <property type="entry name" value="C1.7:_P-type_atpase_like"/>
    <property type="match status" value="1"/>
</dbReference>
<keyword evidence="26" id="KW-1185">Reference proteome</keyword>
<dbReference type="SUPFAM" id="SSF81665">
    <property type="entry name" value="Calcium ATPase, transmembrane domain M"/>
    <property type="match status" value="1"/>
</dbReference>
<feature type="non-terminal residue" evidence="25">
    <location>
        <position position="1"/>
    </location>
</feature>
<feature type="transmembrane region" description="Helical" evidence="22">
    <location>
        <begin position="965"/>
        <end position="988"/>
    </location>
</feature>
<feature type="binding site" evidence="20">
    <location>
        <position position="394"/>
    </location>
    <ligand>
        <name>ATP</name>
        <dbReference type="ChEBI" id="CHEBI:30616"/>
    </ligand>
</feature>
<feature type="transmembrane region" description="Helical" evidence="22">
    <location>
        <begin position="55"/>
        <end position="72"/>
    </location>
</feature>
<organism evidence="25 26">
    <name type="scientific">Eolophus roseicapilla</name>
    <name type="common">Galah cockatoo</name>
    <name type="synonym">Cacatua roseicapilla</name>
    <dbReference type="NCBI Taxonomy" id="176039"/>
    <lineage>
        <taxon>Eukaryota</taxon>
        <taxon>Metazoa</taxon>
        <taxon>Chordata</taxon>
        <taxon>Craniata</taxon>
        <taxon>Vertebrata</taxon>
        <taxon>Euteleostomi</taxon>
        <taxon>Archelosauria</taxon>
        <taxon>Archosauria</taxon>
        <taxon>Dinosauria</taxon>
        <taxon>Saurischia</taxon>
        <taxon>Theropoda</taxon>
        <taxon>Coelurosauria</taxon>
        <taxon>Aves</taxon>
        <taxon>Neognathae</taxon>
        <taxon>Neoaves</taxon>
        <taxon>Telluraves</taxon>
        <taxon>Australaves</taxon>
        <taxon>Psittaciformes</taxon>
        <taxon>Cacatuidae</taxon>
        <taxon>Eolophus</taxon>
    </lineage>
</organism>
<feature type="binding site" evidence="20">
    <location>
        <position position="493"/>
    </location>
    <ligand>
        <name>ATP</name>
        <dbReference type="ChEBI" id="CHEBI:30616"/>
    </ligand>
</feature>
<keyword evidence="15" id="KW-0968">Cytoplasmic vesicle</keyword>
<feature type="binding site" evidence="20">
    <location>
        <position position="830"/>
    </location>
    <ligand>
        <name>ATP</name>
        <dbReference type="ChEBI" id="CHEBI:30616"/>
    </ligand>
</feature>
<dbReference type="PANTHER" id="PTHR24092:SF78">
    <property type="entry name" value="PHOSPHOLIPID-TRANSPORTING ATPASE IK"/>
    <property type="match status" value="1"/>
</dbReference>
<comment type="cofactor">
    <cofactor evidence="1 21">
        <name>Mg(2+)</name>
        <dbReference type="ChEBI" id="CHEBI:18420"/>
    </cofactor>
</comment>
<dbReference type="SUPFAM" id="SSF81653">
    <property type="entry name" value="Calcium ATPase, transduction domain A"/>
    <property type="match status" value="1"/>
</dbReference>
<dbReference type="Pfam" id="PF13246">
    <property type="entry name" value="Cation_ATPase"/>
    <property type="match status" value="1"/>
</dbReference>
<keyword evidence="10 21" id="KW-0460">Magnesium</keyword>
<evidence type="ECO:0000313" key="25">
    <source>
        <dbReference type="EMBL" id="NXD69016.1"/>
    </source>
</evidence>
<evidence type="ECO:0000256" key="15">
    <source>
        <dbReference type="ARBA" id="ARBA00023329"/>
    </source>
</evidence>
<evidence type="ECO:0000256" key="1">
    <source>
        <dbReference type="ARBA" id="ARBA00001946"/>
    </source>
</evidence>
<dbReference type="InterPro" id="IPR032631">
    <property type="entry name" value="P-type_ATPase_N"/>
</dbReference>
<dbReference type="GO" id="GO:0140326">
    <property type="term" value="F:ATPase-coupled intramembrane lipid transporter activity"/>
    <property type="evidence" value="ECO:0007669"/>
    <property type="project" value="UniProtKB-EC"/>
</dbReference>
<sequence>PAFTWEVRANDRNYHRQFKKRFAFCLTKQKYAGNAIKTAKYNVFTFLPLNLYEQFHRMANIYFVFVILLQTFPVISTLPWYTLLFPLSCLLIIRGLRDLIDDIGRHQSDRNINSRPCEILSGKSFRWRKWRDICVGDIVRLRKESFVPADMLLLCSSEPSSLCYVETTDIDGETNLKFRQALLVTHQELVREESMAAFDGEVTCEEPNSRMHSFTGTLAWRGETYPLDSERILLRGCRLRNTDVCYGLVIYAGFDSKIMRNCGKIKQKKTKLDRMMDRLVIIIFVVLLVMSLCLAIASGFWARMFQEKHSYLSAFYKHTTPAQQAFFNFWGFTILLSIIIPMSMYITLEFIYLVNSFFINWDLEMYYAVKDIPAKARSTSLNDQLGQIEYIFSDKTGTLTQNRMSFRKCCVNGTIYGNFWWKQVCRDSRDSRVTWSHRVEKKLDFCDVTLLEVAQRDNDPVLREFLRLLALCHTVMVEEKGDQLVYQAASPDEEALVLAARSLGYVFLARTQDTITISELGKKKVYKVLAMLDFNSDRKRMSVLVRDPQGTIRLYTKGADTVILERLQRRGPNETFTERALDRFAEETLRTLCLASKEVSEVEYSDWSRRHHEASILLQGRAWELDKLYEEMEQNLQLLGATAIEDKLQDGVPETIQLLKLGNIKVWVLTGDKQETAVNIGYACKLLTDDMEILEEKEISEILEAHWVCNNNSSGSGEAQCSSRSSQQHPKASHHKKRAIIISGDFLDKILHTGEVLKEKRRLWRQLACCRAVGSEQQGSLVEKAFVDLATSCQAVICCRVTPKQKALMVQLVKKHKKAITLAIGDGANDVNMIKTADIGVGICGLEGAQAVQCSDYALAQFSYLQRLLLVHGRWAYLRICKFLRYFFYKTFAGLMAQVWFAFHSGFTAQPLYEGWFLALYNIFYTASPVLSMGLLEQDVSAKRSLEFPELYVVGQQDELFNYRVFGITFLHGVSTSLCSFYIALWAFEDHVGSKAVGDYESFAVTVATSALLSVLMEIILDTKFWTVLSFVMVAASLLLFCLFSFLTQSIDAFRIAPAIFCFPDASRNALTDPYVLLVVLLSLVVNTIPSLTIHLYHTMTGKTTIQQKIRLKAKREPEPSVELRAHVSHGSFHRRSSYAFSHQEGYAGLITRGDSLR</sequence>
<dbReference type="GO" id="GO:0016887">
    <property type="term" value="F:ATP hydrolysis activity"/>
    <property type="evidence" value="ECO:0007669"/>
    <property type="project" value="InterPro"/>
</dbReference>
<evidence type="ECO:0000259" key="23">
    <source>
        <dbReference type="Pfam" id="PF16209"/>
    </source>
</evidence>
<dbReference type="InterPro" id="IPR008250">
    <property type="entry name" value="ATPase_P-typ_transduc_dom_A_sf"/>
</dbReference>
<proteinExistence type="inferred from homology"/>
<dbReference type="FunFam" id="3.40.50.1000:FF:000001">
    <property type="entry name" value="Phospholipid-transporting ATPase IC"/>
    <property type="match status" value="1"/>
</dbReference>
<dbReference type="Proteomes" id="UP000637704">
    <property type="component" value="Unassembled WGS sequence"/>
</dbReference>
<comment type="similarity">
    <text evidence="3 22">Belongs to the cation transport ATPase (P-type) (TC 3.A.3) family. Type IV subfamily.</text>
</comment>
<dbReference type="PANTHER" id="PTHR24092">
    <property type="entry name" value="PROBABLE PHOSPHOLIPID-TRANSPORTING ATPASE"/>
    <property type="match status" value="1"/>
</dbReference>
<evidence type="ECO:0000256" key="10">
    <source>
        <dbReference type="ARBA" id="ARBA00022842"/>
    </source>
</evidence>
<feature type="transmembrane region" description="Helical" evidence="22">
    <location>
        <begin position="915"/>
        <end position="936"/>
    </location>
</feature>
<feature type="domain" description="P-type ATPase N-terminal" evidence="23">
    <location>
        <begin position="8"/>
        <end position="83"/>
    </location>
</feature>
<feature type="binding site" evidence="20">
    <location>
        <position position="672"/>
    </location>
    <ligand>
        <name>ATP</name>
        <dbReference type="ChEBI" id="CHEBI:30616"/>
    </ligand>
</feature>
<keyword evidence="7 20" id="KW-0547">Nucleotide-binding</keyword>
<evidence type="ECO:0000256" key="16">
    <source>
        <dbReference type="ARBA" id="ARBA00034036"/>
    </source>
</evidence>
<dbReference type="InterPro" id="IPR023298">
    <property type="entry name" value="ATPase_P-typ_TM_dom_sf"/>
</dbReference>
<keyword evidence="11 22" id="KW-1278">Translocase</keyword>
<name>A0A851XPT0_EOLRO</name>
<dbReference type="Gene3D" id="2.70.150.10">
    <property type="entry name" value="Calcium-transporting ATPase, cytoplasmic transduction domain A"/>
    <property type="match status" value="1"/>
</dbReference>
<feature type="binding site" evidence="20">
    <location>
        <position position="829"/>
    </location>
    <ligand>
        <name>ATP</name>
        <dbReference type="ChEBI" id="CHEBI:30616"/>
    </ligand>
</feature>
<feature type="binding site" evidence="21">
    <location>
        <position position="826"/>
    </location>
    <ligand>
        <name>Mg(2+)</name>
        <dbReference type="ChEBI" id="CHEBI:18420"/>
    </ligand>
</feature>
<dbReference type="Gene3D" id="3.40.50.1000">
    <property type="entry name" value="HAD superfamily/HAD-like"/>
    <property type="match status" value="1"/>
</dbReference>
<dbReference type="EC" id="7.6.2.1" evidence="22"/>
<dbReference type="Gene3D" id="3.40.1110.10">
    <property type="entry name" value="Calcium-transporting ATPase, cytoplasmic domain N"/>
    <property type="match status" value="1"/>
</dbReference>
<dbReference type="SFLD" id="SFLDF00027">
    <property type="entry name" value="p-type_atpase"/>
    <property type="match status" value="1"/>
</dbReference>
<evidence type="ECO:0000256" key="4">
    <source>
        <dbReference type="ARBA" id="ARBA00022448"/>
    </source>
</evidence>
<accession>A0A851XPT0</accession>
<dbReference type="GO" id="GO:0005886">
    <property type="term" value="C:plasma membrane"/>
    <property type="evidence" value="ECO:0007669"/>
    <property type="project" value="TreeGrafter"/>
</dbReference>
<comment type="catalytic activity">
    <reaction evidence="16 22">
        <text>ATP + H2O + phospholipidSide 1 = ADP + phosphate + phospholipidSide 2.</text>
        <dbReference type="EC" id="7.6.2.1"/>
    </reaction>
</comment>
<evidence type="ECO:0000256" key="12">
    <source>
        <dbReference type="ARBA" id="ARBA00022989"/>
    </source>
</evidence>
<evidence type="ECO:0000256" key="2">
    <source>
        <dbReference type="ARBA" id="ARBA00004477"/>
    </source>
</evidence>
<evidence type="ECO:0000256" key="3">
    <source>
        <dbReference type="ARBA" id="ARBA00008109"/>
    </source>
</evidence>
<feature type="binding site" evidence="20">
    <location>
        <position position="395"/>
    </location>
    <ligand>
        <name>ATP</name>
        <dbReference type="ChEBI" id="CHEBI:30616"/>
    </ligand>
</feature>
<keyword evidence="6 21" id="KW-0479">Metal-binding</keyword>
<evidence type="ECO:0000256" key="18">
    <source>
        <dbReference type="ARBA" id="ARBA00060440"/>
    </source>
</evidence>
<feature type="transmembrane region" description="Helical" evidence="22">
    <location>
        <begin position="1000"/>
        <end position="1021"/>
    </location>
</feature>
<dbReference type="InterPro" id="IPR006539">
    <property type="entry name" value="P-type_ATPase_IV"/>
</dbReference>
<feature type="binding site" evidence="20">
    <location>
        <position position="590"/>
    </location>
    <ligand>
        <name>ATP</name>
        <dbReference type="ChEBI" id="CHEBI:30616"/>
    </ligand>
</feature>
<dbReference type="GO" id="GO:0000287">
    <property type="term" value="F:magnesium ion binding"/>
    <property type="evidence" value="ECO:0007669"/>
    <property type="project" value="UniProtKB-UniRule"/>
</dbReference>
<dbReference type="InterPro" id="IPR018303">
    <property type="entry name" value="ATPase_P-typ_P_site"/>
</dbReference>
<evidence type="ECO:0000256" key="21">
    <source>
        <dbReference type="PIRSR" id="PIRSR606539-3"/>
    </source>
</evidence>
<comment type="function">
    <text evidence="17">P4-ATPase flippase which catalyzes the hydrolysis of ATP coupled to the transport of aminophospholipids from the outer to the inner leaflet of various membranes and ensures the maintenance of asymmetric distribution of phospholipids. Phospholipid translocation also seems to be implicated in vesicle formation and in uptake of lipid signaling molecules. May be responsible for the maintenance of asymmetric distribution of phosphatidylserine (PS) in spermatozoa membranes. Involved in acrosome reactions and binding of spermatozoa to zona pellucida.</text>
</comment>
<feature type="binding site" evidence="20">
    <location>
        <position position="534"/>
    </location>
    <ligand>
        <name>ATP</name>
        <dbReference type="ChEBI" id="CHEBI:30616"/>
    </ligand>
</feature>
<dbReference type="GO" id="GO:0005789">
    <property type="term" value="C:endoplasmic reticulum membrane"/>
    <property type="evidence" value="ECO:0007669"/>
    <property type="project" value="UniProtKB-SubCell"/>
</dbReference>
<evidence type="ECO:0000256" key="19">
    <source>
        <dbReference type="PIRSR" id="PIRSR606539-1"/>
    </source>
</evidence>
<comment type="caution">
    <text evidence="25">The sequence shown here is derived from an EMBL/GenBank/DDBJ whole genome shotgun (WGS) entry which is preliminary data.</text>
</comment>
<dbReference type="InterPro" id="IPR032630">
    <property type="entry name" value="P_typ_ATPase_c"/>
</dbReference>
<evidence type="ECO:0000256" key="9">
    <source>
        <dbReference type="ARBA" id="ARBA00022840"/>
    </source>
</evidence>
<dbReference type="SFLD" id="SFLDS00003">
    <property type="entry name" value="Haloacid_Dehalogenase"/>
    <property type="match status" value="1"/>
</dbReference>
<dbReference type="GO" id="GO:0005524">
    <property type="term" value="F:ATP binding"/>
    <property type="evidence" value="ECO:0007669"/>
    <property type="project" value="UniProtKB-UniRule"/>
</dbReference>
<evidence type="ECO:0000259" key="24">
    <source>
        <dbReference type="Pfam" id="PF16212"/>
    </source>
</evidence>
<keyword evidence="14 22" id="KW-0472">Membrane</keyword>
<dbReference type="GO" id="GO:0005802">
    <property type="term" value="C:trans-Golgi network"/>
    <property type="evidence" value="ECO:0007669"/>
    <property type="project" value="TreeGrafter"/>
</dbReference>
<keyword evidence="5 22" id="KW-0812">Transmembrane</keyword>
<feature type="transmembrane region" description="Helical" evidence="22">
    <location>
        <begin position="325"/>
        <end position="348"/>
    </location>
</feature>
<dbReference type="CDD" id="cd02073">
    <property type="entry name" value="P-type_ATPase_APLT_Dnf-like"/>
    <property type="match status" value="1"/>
</dbReference>
<dbReference type="NCBIfam" id="TIGR01652">
    <property type="entry name" value="ATPase-Plipid"/>
    <property type="match status" value="1"/>
</dbReference>
<dbReference type="InterPro" id="IPR023214">
    <property type="entry name" value="HAD_sf"/>
</dbReference>
<keyword evidence="13" id="KW-0445">Lipid transport</keyword>
<dbReference type="FunFam" id="3.40.1110.10:FF:000096">
    <property type="entry name" value="Phospholipid-transporting ATPase"/>
    <property type="match status" value="1"/>
</dbReference>
<feature type="binding site" evidence="20">
    <location>
        <position position="671"/>
    </location>
    <ligand>
        <name>ATP</name>
        <dbReference type="ChEBI" id="CHEBI:30616"/>
    </ligand>
</feature>
<feature type="binding site" evidence="20">
    <location>
        <position position="670"/>
    </location>
    <ligand>
        <name>ATP</name>
        <dbReference type="ChEBI" id="CHEBI:30616"/>
    </ligand>
</feature>
<evidence type="ECO:0000256" key="17">
    <source>
        <dbReference type="ARBA" id="ARBA00055228"/>
    </source>
</evidence>
<dbReference type="GO" id="GO:0007030">
    <property type="term" value="P:Golgi organization"/>
    <property type="evidence" value="ECO:0007669"/>
    <property type="project" value="TreeGrafter"/>
</dbReference>
<dbReference type="InterPro" id="IPR044492">
    <property type="entry name" value="P_typ_ATPase_HD_dom"/>
</dbReference>
<feature type="binding site" evidence="20">
    <location>
        <position position="396"/>
    </location>
    <ligand>
        <name>ATP</name>
        <dbReference type="ChEBI" id="CHEBI:30616"/>
    </ligand>
</feature>
<dbReference type="NCBIfam" id="TIGR01494">
    <property type="entry name" value="ATPase_P-type"/>
    <property type="match status" value="1"/>
</dbReference>
<dbReference type="PRINTS" id="PR00119">
    <property type="entry name" value="CATATPASE"/>
</dbReference>
<dbReference type="Pfam" id="PF16209">
    <property type="entry name" value="PhoLip_ATPase_N"/>
    <property type="match status" value="1"/>
</dbReference>
<feature type="domain" description="P-type ATPase C-terminal" evidence="24">
    <location>
        <begin position="852"/>
        <end position="1100"/>
    </location>
</feature>